<dbReference type="CDD" id="cd04590">
    <property type="entry name" value="CBS_pair_CorC_HlyC_assoc"/>
    <property type="match status" value="1"/>
</dbReference>
<dbReference type="SUPFAM" id="SSF54631">
    <property type="entry name" value="CBS-domain pair"/>
    <property type="match status" value="1"/>
</dbReference>
<dbReference type="PROSITE" id="PS51846">
    <property type="entry name" value="CNNM"/>
    <property type="match status" value="1"/>
</dbReference>
<feature type="domain" description="CBS" evidence="9">
    <location>
        <begin position="267"/>
        <end position="328"/>
    </location>
</feature>
<dbReference type="InterPro" id="IPR002550">
    <property type="entry name" value="CNNM"/>
</dbReference>
<dbReference type="InterPro" id="IPR044751">
    <property type="entry name" value="Ion_transp-like_CBS"/>
</dbReference>
<protein>
    <recommendedName>
        <fullName evidence="13">CNNM transmembrane domain-containing protein</fullName>
    </recommendedName>
</protein>
<accession>A0A0M9G4Y6</accession>
<reference evidence="11 12" key="1">
    <citation type="submission" date="2015-07" db="EMBL/GenBank/DDBJ databases">
        <title>High-quality genome of monoxenous trypanosomatid Leptomonas pyrrhocoris.</title>
        <authorList>
            <person name="Flegontov P."/>
            <person name="Butenko A."/>
            <person name="Firsov S."/>
            <person name="Vlcek C."/>
            <person name="Logacheva M.D."/>
            <person name="Field M."/>
            <person name="Filatov D."/>
            <person name="Flegontova O."/>
            <person name="Gerasimov E."/>
            <person name="Jackson A.P."/>
            <person name="Kelly S."/>
            <person name="Opperdoes F."/>
            <person name="O'Reilly A."/>
            <person name="Votypka J."/>
            <person name="Yurchenko V."/>
            <person name="Lukes J."/>
        </authorList>
    </citation>
    <scope>NUCLEOTIDE SEQUENCE [LARGE SCALE GENOMIC DNA]</scope>
    <source>
        <strain evidence="11">H10</strain>
    </source>
</reference>
<keyword evidence="3" id="KW-0677">Repeat</keyword>
<dbReference type="OMA" id="KLMFMHA"/>
<comment type="caution">
    <text evidence="11">The sequence shown here is derived from an EMBL/GenBank/DDBJ whole genome shotgun (WGS) entry which is preliminary data.</text>
</comment>
<keyword evidence="12" id="KW-1185">Reference proteome</keyword>
<dbReference type="InterPro" id="IPR046342">
    <property type="entry name" value="CBS_dom_sf"/>
</dbReference>
<name>A0A0M9G4Y6_LEPPY</name>
<dbReference type="PROSITE" id="PS51257">
    <property type="entry name" value="PROKAR_LIPOPROTEIN"/>
    <property type="match status" value="1"/>
</dbReference>
<evidence type="ECO:0000256" key="4">
    <source>
        <dbReference type="ARBA" id="ARBA00022989"/>
    </source>
</evidence>
<dbReference type="Gene3D" id="3.10.580.10">
    <property type="entry name" value="CBS-domain"/>
    <property type="match status" value="1"/>
</dbReference>
<dbReference type="PANTHER" id="PTHR12064:SF81">
    <property type="entry name" value="CNNM TRANSMEMBRANE DOMAIN-CONTAINING PROTEIN"/>
    <property type="match status" value="1"/>
</dbReference>
<dbReference type="EMBL" id="LGTL01000005">
    <property type="protein sequence ID" value="KPA82337.1"/>
    <property type="molecule type" value="Genomic_DNA"/>
</dbReference>
<evidence type="ECO:0000256" key="8">
    <source>
        <dbReference type="SAM" id="Phobius"/>
    </source>
</evidence>
<keyword evidence="4 7" id="KW-1133">Transmembrane helix</keyword>
<sequence length="601" mass="65902">MKAQLFRHASPRAALFSALQFIALVLIGCLVLQAHGVAAATAKATVESPDDGHGDLILEEDTEDLGASGWISLVVADTVLLLFAALFAGLTLALLGLDTLSLEIIADSGSEPDKTYAQKILPIRQLGNQLLCTLILGNVMVNTLIAQITDSHIHGWVATVVSTALTTLGGEVIPQALMAAHALQVGSRSAPIVKFFVVIFWPICKPLSLILDKFIGKDPGQIYERNELKKLMFMHAARSAESGIGAGEVDLMVGAMELHEKTVMEVMTPVSEMLMLEANERLNEETIQLISDHGHSRIPVYQTTKNNVIGVLFAKDLLMANPQENTKVLLLVKFYNRRCHVVPSETKLISMLKYFQTGKSHIALVQEVQQRPYGDPYYEVKGLVTMEDIIEELIHSEIFDEYDIDPQQIQHNAGGNLLSANIASKRQIGLTSKCSRRVHLNHNELRAAALFLCESLPELSMEDVSQLIQGISQCTTVYRVRAPKDARGMEDDDKQNVWLYRDGVPSSVFSLIISGRVEVFAGKESIALEMGSWSLLATDALSSDLFVPTFSCRVVQDTTLMQITREAYVEMLRICNNAPSEISTGGSSLGNGDGKSWKDAR</sequence>
<feature type="transmembrane region" description="Helical" evidence="8">
    <location>
        <begin position="68"/>
        <end position="95"/>
    </location>
</feature>
<evidence type="ECO:0000313" key="12">
    <source>
        <dbReference type="Proteomes" id="UP000037923"/>
    </source>
</evidence>
<dbReference type="GeneID" id="26903718"/>
<proteinExistence type="predicted"/>
<comment type="subcellular location">
    <subcellularLocation>
        <location evidence="1">Membrane</location>
        <topology evidence="1">Multi-pass membrane protein</topology>
    </subcellularLocation>
</comment>
<dbReference type="RefSeq" id="XP_015660776.1">
    <property type="nucleotide sequence ID" value="XM_015800769.1"/>
</dbReference>
<dbReference type="GO" id="GO:0016020">
    <property type="term" value="C:membrane"/>
    <property type="evidence" value="ECO:0007669"/>
    <property type="project" value="UniProtKB-SubCell"/>
</dbReference>
<dbReference type="SUPFAM" id="SSF51206">
    <property type="entry name" value="cAMP-binding domain-like"/>
    <property type="match status" value="1"/>
</dbReference>
<dbReference type="Pfam" id="PF25562">
    <property type="entry name" value="CNBH_CNNM2_C"/>
    <property type="match status" value="1"/>
</dbReference>
<evidence type="ECO:0000259" key="9">
    <source>
        <dbReference type="PROSITE" id="PS51371"/>
    </source>
</evidence>
<dbReference type="InterPro" id="IPR045095">
    <property type="entry name" value="ACDP"/>
</dbReference>
<evidence type="ECO:0000256" key="1">
    <source>
        <dbReference type="ARBA" id="ARBA00004141"/>
    </source>
</evidence>
<dbReference type="GO" id="GO:0010960">
    <property type="term" value="P:magnesium ion homeostasis"/>
    <property type="evidence" value="ECO:0007669"/>
    <property type="project" value="InterPro"/>
</dbReference>
<dbReference type="Pfam" id="PF00571">
    <property type="entry name" value="CBS"/>
    <property type="match status" value="1"/>
</dbReference>
<dbReference type="Proteomes" id="UP000037923">
    <property type="component" value="Unassembled WGS sequence"/>
</dbReference>
<dbReference type="InterPro" id="IPR000644">
    <property type="entry name" value="CBS_dom"/>
</dbReference>
<evidence type="ECO:0008006" key="13">
    <source>
        <dbReference type="Google" id="ProtNLM"/>
    </source>
</evidence>
<evidence type="ECO:0000256" key="6">
    <source>
        <dbReference type="PROSITE-ProRule" id="PRU00703"/>
    </source>
</evidence>
<evidence type="ECO:0000313" key="11">
    <source>
        <dbReference type="EMBL" id="KPA82337.1"/>
    </source>
</evidence>
<dbReference type="PROSITE" id="PS51371">
    <property type="entry name" value="CBS"/>
    <property type="match status" value="1"/>
</dbReference>
<dbReference type="AlphaFoldDB" id="A0A0M9G4Y6"/>
<evidence type="ECO:0000256" key="2">
    <source>
        <dbReference type="ARBA" id="ARBA00022692"/>
    </source>
</evidence>
<evidence type="ECO:0000256" key="5">
    <source>
        <dbReference type="ARBA" id="ARBA00023136"/>
    </source>
</evidence>
<keyword evidence="2 7" id="KW-0812">Transmembrane</keyword>
<gene>
    <name evidence="11" type="ORF">ABB37_03427</name>
</gene>
<dbReference type="PANTHER" id="PTHR12064">
    <property type="entry name" value="METAL TRANSPORTER CNNM"/>
    <property type="match status" value="1"/>
</dbReference>
<feature type="domain" description="CNNM transmembrane" evidence="10">
    <location>
        <begin position="66"/>
        <end position="249"/>
    </location>
</feature>
<evidence type="ECO:0000259" key="10">
    <source>
        <dbReference type="PROSITE" id="PS51846"/>
    </source>
</evidence>
<dbReference type="Pfam" id="PF01595">
    <property type="entry name" value="CNNM"/>
    <property type="match status" value="1"/>
</dbReference>
<keyword evidence="5 7" id="KW-0472">Membrane</keyword>
<dbReference type="InterPro" id="IPR018490">
    <property type="entry name" value="cNMP-bd_dom_sf"/>
</dbReference>
<dbReference type="VEuPathDB" id="TriTrypDB:LpyrH10_05_2870"/>
<organism evidence="11 12">
    <name type="scientific">Leptomonas pyrrhocoris</name>
    <name type="common">Firebug parasite</name>
    <dbReference type="NCBI Taxonomy" id="157538"/>
    <lineage>
        <taxon>Eukaryota</taxon>
        <taxon>Discoba</taxon>
        <taxon>Euglenozoa</taxon>
        <taxon>Kinetoplastea</taxon>
        <taxon>Metakinetoplastina</taxon>
        <taxon>Trypanosomatida</taxon>
        <taxon>Trypanosomatidae</taxon>
        <taxon>Leishmaniinae</taxon>
        <taxon>Leptomonas</taxon>
    </lineage>
</organism>
<dbReference type="OrthoDB" id="5353557at2759"/>
<keyword evidence="6" id="KW-0129">CBS domain</keyword>
<evidence type="ECO:0000256" key="7">
    <source>
        <dbReference type="PROSITE-ProRule" id="PRU01193"/>
    </source>
</evidence>
<evidence type="ECO:0000256" key="3">
    <source>
        <dbReference type="ARBA" id="ARBA00022737"/>
    </source>
</evidence>
<dbReference type="FunFam" id="3.10.580.10:FF:000006">
    <property type="entry name" value="DUF21 and CBS domain protein"/>
    <property type="match status" value="1"/>
</dbReference>